<dbReference type="RefSeq" id="YP_009789217.1">
    <property type="nucleotide sequence ID" value="NC_047810.1"/>
</dbReference>
<name>A0A1P8DUR8_9CAUD</name>
<dbReference type="SUPFAM" id="SSF54060">
    <property type="entry name" value="His-Me finger endonucleases"/>
    <property type="match status" value="1"/>
</dbReference>
<dbReference type="InterPro" id="IPR044925">
    <property type="entry name" value="His-Me_finger_sf"/>
</dbReference>
<keyword evidence="3" id="KW-1185">Reference proteome</keyword>
<evidence type="ECO:0000259" key="1">
    <source>
        <dbReference type="SMART" id="SM00507"/>
    </source>
</evidence>
<organism evidence="2 3">
    <name type="scientific">Escherichia phage vB_EcoS-IME253</name>
    <dbReference type="NCBI Taxonomy" id="1933412"/>
    <lineage>
        <taxon>Viruses</taxon>
        <taxon>Duplodnaviria</taxon>
        <taxon>Heunggongvirae</taxon>
        <taxon>Uroviricota</taxon>
        <taxon>Caudoviricetes</taxon>
        <taxon>Drexlerviridae</taxon>
        <taxon>Braunvirinae</taxon>
        <taxon>Rtpvirus</taxon>
        <taxon>Rtpvirus IME253</taxon>
    </lineage>
</organism>
<dbReference type="Gene3D" id="3.90.75.20">
    <property type="match status" value="1"/>
</dbReference>
<accession>A0A1P8DUR8</accession>
<evidence type="ECO:0000313" key="3">
    <source>
        <dbReference type="Proteomes" id="UP000225515"/>
    </source>
</evidence>
<feature type="domain" description="HNH nuclease" evidence="1">
    <location>
        <begin position="43"/>
        <end position="93"/>
    </location>
</feature>
<sequence length="156" mass="18275">MNWNYVFEYREGVLYWKVKPAIQYNIGDVAGFFCEKRGYIIVQYRRVKVMAHRVVWEMFNGRIADDMEIDHIDHSRKNNNISNLRLVTKSDNMKNKSMYSSNKTGVVGVSYCKTKKKFISKIGKRILLTTSNFEEAVKARKIAEIALNYHKNHGSK</sequence>
<dbReference type="GO" id="GO:0004519">
    <property type="term" value="F:endonuclease activity"/>
    <property type="evidence" value="ECO:0007669"/>
    <property type="project" value="UniProtKB-KW"/>
</dbReference>
<dbReference type="Pfam" id="PF13392">
    <property type="entry name" value="HNH_3"/>
    <property type="match status" value="1"/>
</dbReference>
<dbReference type="CDD" id="cd00085">
    <property type="entry name" value="HNHc"/>
    <property type="match status" value="1"/>
</dbReference>
<dbReference type="InterPro" id="IPR003615">
    <property type="entry name" value="HNH_nuc"/>
</dbReference>
<dbReference type="GeneID" id="54979357"/>
<keyword evidence="2" id="KW-0540">Nuclease</keyword>
<dbReference type="SMART" id="SM00507">
    <property type="entry name" value="HNHc"/>
    <property type="match status" value="1"/>
</dbReference>
<dbReference type="Proteomes" id="UP000225515">
    <property type="component" value="Segment"/>
</dbReference>
<evidence type="ECO:0000313" key="2">
    <source>
        <dbReference type="EMBL" id="APU93252.1"/>
    </source>
</evidence>
<reference evidence="2 3" key="1">
    <citation type="submission" date="2016-04" db="EMBL/GenBank/DDBJ databases">
        <title>An efficient strategy for bacteriophage contamination control in bacterial fermentation.</title>
        <authorList>
            <person name="Xing S."/>
            <person name="Sun Q."/>
            <person name="An X."/>
            <person name="Mi Z."/>
            <person name="Tong Y."/>
        </authorList>
    </citation>
    <scope>NUCLEOTIDE SEQUENCE [LARGE SCALE GENOMIC DNA]</scope>
</reference>
<keyword evidence="2" id="KW-0255">Endonuclease</keyword>
<protein>
    <submittedName>
        <fullName evidence="2">Homing endonuclease</fullName>
    </submittedName>
</protein>
<keyword evidence="2" id="KW-0378">Hydrolase</keyword>
<dbReference type="EMBL" id="KX130960">
    <property type="protein sequence ID" value="APU93252.1"/>
    <property type="molecule type" value="Genomic_DNA"/>
</dbReference>
<dbReference type="KEGG" id="vg:54979357"/>
<proteinExistence type="predicted"/>